<dbReference type="PANTHER" id="PTHR32309">
    <property type="entry name" value="TYROSINE-PROTEIN KINASE"/>
    <property type="match status" value="1"/>
</dbReference>
<feature type="region of interest" description="Disordered" evidence="2">
    <location>
        <begin position="1"/>
        <end position="68"/>
    </location>
</feature>
<comment type="caution">
    <text evidence="4">The sequence shown here is derived from an EMBL/GenBank/DDBJ whole genome shotgun (WGS) entry which is preliminary data.</text>
</comment>
<evidence type="ECO:0000313" key="5">
    <source>
        <dbReference type="Proteomes" id="UP000245390"/>
    </source>
</evidence>
<keyword evidence="3" id="KW-0472">Membrane</keyword>
<gene>
    <name evidence="4" type="ORF">C8D95_105295</name>
</gene>
<evidence type="ECO:0000256" key="2">
    <source>
        <dbReference type="SAM" id="MobiDB-lite"/>
    </source>
</evidence>
<dbReference type="PANTHER" id="PTHR32309:SF13">
    <property type="entry name" value="FERRIC ENTEROBACTIN TRANSPORT PROTEIN FEPE"/>
    <property type="match status" value="1"/>
</dbReference>
<feature type="coiled-coil region" evidence="1">
    <location>
        <begin position="360"/>
        <end position="452"/>
    </location>
</feature>
<dbReference type="RefSeq" id="WP_109759641.1">
    <property type="nucleotide sequence ID" value="NZ_CP034588.1"/>
</dbReference>
<dbReference type="KEGG" id="salo:EF888_17155"/>
<evidence type="ECO:0000256" key="3">
    <source>
        <dbReference type="SAM" id="Phobius"/>
    </source>
</evidence>
<evidence type="ECO:0000256" key="1">
    <source>
        <dbReference type="SAM" id="Coils"/>
    </source>
</evidence>
<proteinExistence type="predicted"/>
<dbReference type="Proteomes" id="UP000245390">
    <property type="component" value="Unassembled WGS sequence"/>
</dbReference>
<dbReference type="InterPro" id="IPR050445">
    <property type="entry name" value="Bact_polysacc_biosynth/exp"/>
</dbReference>
<keyword evidence="3" id="KW-1133">Transmembrane helix</keyword>
<dbReference type="EMBL" id="QGGV01000005">
    <property type="protein sequence ID" value="PWK56228.1"/>
    <property type="molecule type" value="Genomic_DNA"/>
</dbReference>
<organism evidence="4 5">
    <name type="scientific">Silicimonas algicola</name>
    <dbReference type="NCBI Taxonomy" id="1826607"/>
    <lineage>
        <taxon>Bacteria</taxon>
        <taxon>Pseudomonadati</taxon>
        <taxon>Pseudomonadota</taxon>
        <taxon>Alphaproteobacteria</taxon>
        <taxon>Rhodobacterales</taxon>
        <taxon>Paracoccaceae</taxon>
    </lineage>
</organism>
<dbReference type="OrthoDB" id="7810642at2"/>
<sequence>MTTNPKAPKFRIRRSSGRAPGTEGGEDRSLPGTSEDGFGDMAFPGSAKADTEAASETSISQIRREGLTGRQLRMARRLAQKHGMTPSSDFDAVRLLRDRGIDPFDRANMIELVHARDTSDSPAPAAAAGQAQPQGQQAQPAQPGDAPRRAGLPQTVDPKRNLPGEHIPAGSGPANLHDIERIQRDIIRRRRRKLALLGLRLTLFVFLPTMICGYYFAYLATPSYATKSEFIVQQAEVTSGTGGLLGGTAMATSQDSILVQDYLTSRGALQRLDSEYGYREHFSDPSVDSLQRVMPDATNEALYKHYQKHVKVGYDPTEGVLRMEVSALSPEMSRVFSEALIGYSEERVDQITERKRADQMRGANETFEDADRKMLEAQEKVLALQEQMGVLDPQSETAGVMSQVNALETQLTEKRLQLSQLMDNARPNQARVAGAEGDIERLETLIADLRSQLTEQGSTQGSLASMTSRLRMAEVELETRTMMMQESLQQLEAARIEANRQVRFLSIGVSPVAPDEPTYPKVFENTLIALLIFGAIYLLVSVTVQVLREQVSS</sequence>
<keyword evidence="5" id="KW-1185">Reference proteome</keyword>
<feature type="compositionally biased region" description="Low complexity" evidence="2">
    <location>
        <begin position="122"/>
        <end position="151"/>
    </location>
</feature>
<dbReference type="AlphaFoldDB" id="A0A316G5U2"/>
<protein>
    <submittedName>
        <fullName evidence="4">Capsular polysaccharide transport system permease protein</fullName>
    </submittedName>
</protein>
<feature type="transmembrane region" description="Helical" evidence="3">
    <location>
        <begin position="527"/>
        <end position="547"/>
    </location>
</feature>
<reference evidence="4 5" key="1">
    <citation type="submission" date="2018-05" db="EMBL/GenBank/DDBJ databases">
        <title>Genomic Encyclopedia of Type Strains, Phase IV (KMG-IV): sequencing the most valuable type-strain genomes for metagenomic binning, comparative biology and taxonomic classification.</title>
        <authorList>
            <person name="Goeker M."/>
        </authorList>
    </citation>
    <scope>NUCLEOTIDE SEQUENCE [LARGE SCALE GENOMIC DNA]</scope>
    <source>
        <strain evidence="4 5">DSM 103371</strain>
    </source>
</reference>
<evidence type="ECO:0000313" key="4">
    <source>
        <dbReference type="EMBL" id="PWK56228.1"/>
    </source>
</evidence>
<accession>A0A316G5U2</accession>
<feature type="transmembrane region" description="Helical" evidence="3">
    <location>
        <begin position="194"/>
        <end position="217"/>
    </location>
</feature>
<feature type="region of interest" description="Disordered" evidence="2">
    <location>
        <begin position="117"/>
        <end position="175"/>
    </location>
</feature>
<dbReference type="GO" id="GO:0004713">
    <property type="term" value="F:protein tyrosine kinase activity"/>
    <property type="evidence" value="ECO:0007669"/>
    <property type="project" value="TreeGrafter"/>
</dbReference>
<dbReference type="GO" id="GO:0005886">
    <property type="term" value="C:plasma membrane"/>
    <property type="evidence" value="ECO:0007669"/>
    <property type="project" value="TreeGrafter"/>
</dbReference>
<name>A0A316G5U2_9RHOB</name>
<keyword evidence="1" id="KW-0175">Coiled coil</keyword>
<keyword evidence="3" id="KW-0812">Transmembrane</keyword>